<proteinExistence type="predicted"/>
<reference evidence="2" key="1">
    <citation type="journal article" date="2023" name="J. Hazard. Mater.">
        <title>Anaerobic biodegradation of pyrene and benzo[a]pyrene by a new sulfate-reducing Desulforamulus aquiferis strain DSA.</title>
        <authorList>
            <person name="Zhang Z."/>
            <person name="Sun J."/>
            <person name="Gong X."/>
            <person name="Wang C."/>
            <person name="Wang H."/>
        </authorList>
    </citation>
    <scope>NUCLEOTIDE SEQUENCE</scope>
    <source>
        <strain evidence="2">DSA</strain>
    </source>
</reference>
<evidence type="ECO:0000313" key="2">
    <source>
        <dbReference type="EMBL" id="MDO7787216.1"/>
    </source>
</evidence>
<gene>
    <name evidence="2" type="ORF">P6N53_08290</name>
</gene>
<accession>A0AAW7ZCU0</accession>
<keyword evidence="3" id="KW-1185">Reference proteome</keyword>
<comment type="caution">
    <text evidence="2">The sequence shown here is derived from an EMBL/GenBank/DDBJ whole genome shotgun (WGS) entry which is preliminary data.</text>
</comment>
<keyword evidence="1" id="KW-1133">Transmembrane helix</keyword>
<feature type="transmembrane region" description="Helical" evidence="1">
    <location>
        <begin position="48"/>
        <end position="73"/>
    </location>
</feature>
<dbReference type="RefSeq" id="WP_304542360.1">
    <property type="nucleotide sequence ID" value="NZ_JARPTC010000011.1"/>
</dbReference>
<keyword evidence="1" id="KW-0472">Membrane</keyword>
<dbReference type="Proteomes" id="UP001172911">
    <property type="component" value="Unassembled WGS sequence"/>
</dbReference>
<feature type="transmembrane region" description="Helical" evidence="1">
    <location>
        <begin position="6"/>
        <end position="36"/>
    </location>
</feature>
<reference evidence="2" key="2">
    <citation type="submission" date="2023-03" db="EMBL/GenBank/DDBJ databases">
        <authorList>
            <person name="Zhang Z."/>
        </authorList>
    </citation>
    <scope>NUCLEOTIDE SEQUENCE</scope>
    <source>
        <strain evidence="2">DSA</strain>
    </source>
</reference>
<dbReference type="EMBL" id="JARPTC010000011">
    <property type="protein sequence ID" value="MDO7787216.1"/>
    <property type="molecule type" value="Genomic_DNA"/>
</dbReference>
<sequence>MRRLYFILLALGEAVCLLAGITFFLGLICFSGVKLLSMLGYYQSIYPYLPYLAGTVMLLVSLLCSVLLLLSWINGSTIGDYLDSRLFKGSEGGDTTSVRAR</sequence>
<organism evidence="2 3">
    <name type="scientific">Desulforamulus aquiferis</name>
    <dbReference type="NCBI Taxonomy" id="1397668"/>
    <lineage>
        <taxon>Bacteria</taxon>
        <taxon>Bacillati</taxon>
        <taxon>Bacillota</taxon>
        <taxon>Clostridia</taxon>
        <taxon>Eubacteriales</taxon>
        <taxon>Peptococcaceae</taxon>
        <taxon>Desulforamulus</taxon>
    </lineage>
</organism>
<dbReference type="AlphaFoldDB" id="A0AAW7ZCU0"/>
<evidence type="ECO:0000256" key="1">
    <source>
        <dbReference type="SAM" id="Phobius"/>
    </source>
</evidence>
<evidence type="ECO:0000313" key="3">
    <source>
        <dbReference type="Proteomes" id="UP001172911"/>
    </source>
</evidence>
<name>A0AAW7ZCU0_9FIRM</name>
<protein>
    <submittedName>
        <fullName evidence="2">Uncharacterized protein</fullName>
    </submittedName>
</protein>
<keyword evidence="1" id="KW-0812">Transmembrane</keyword>